<evidence type="ECO:0000256" key="1">
    <source>
        <dbReference type="SAM" id="Phobius"/>
    </source>
</evidence>
<dbReference type="Proteomes" id="UP000094147">
    <property type="component" value="Chromosome"/>
</dbReference>
<dbReference type="AlphaFoldDB" id="A0A1B3BBB5"/>
<keyword evidence="1" id="KW-1133">Transmembrane helix</keyword>
<keyword evidence="3" id="KW-1185">Reference proteome</keyword>
<sequence>MNRVSGFSLIEVLITFVVISVGLLGYAALQMGALNSSIDSFSRSQATLLLENVATRVSGNKAYLQKDIALLDTPNIYIGNNTSGQYLQWCDNSSGNVPEAACSGGNSCILANRAKQDIHEVCTTLMETRLPEATLGVACYDRDNSDADNCSYGSRMSLYMAWKGKERKDVSGKSSYVQNTRCQTEVGLSSDYACVQMELVP</sequence>
<feature type="transmembrane region" description="Helical" evidence="1">
    <location>
        <begin position="6"/>
        <end position="29"/>
    </location>
</feature>
<keyword evidence="1" id="KW-0812">Transmembrane</keyword>
<dbReference type="EMBL" id="CP012418">
    <property type="protein sequence ID" value="AOE50090.1"/>
    <property type="molecule type" value="Genomic_DNA"/>
</dbReference>
<gene>
    <name evidence="2" type="ORF">KS2013_1378</name>
</gene>
<dbReference type="InterPro" id="IPR012902">
    <property type="entry name" value="N_methyl_site"/>
</dbReference>
<dbReference type="KEGG" id="ksd:KS2013_1378"/>
<evidence type="ECO:0000313" key="3">
    <source>
        <dbReference type="Proteomes" id="UP000094147"/>
    </source>
</evidence>
<dbReference type="RefSeq" id="WP_068991714.1">
    <property type="nucleotide sequence ID" value="NZ_CP012418.1"/>
</dbReference>
<accession>A0A1B3BBB5</accession>
<dbReference type="OrthoDB" id="6194160at2"/>
<dbReference type="Pfam" id="PF07963">
    <property type="entry name" value="N_methyl"/>
    <property type="match status" value="1"/>
</dbReference>
<protein>
    <submittedName>
        <fullName evidence="2">Type IV pilus modification protein PilV</fullName>
    </submittedName>
</protein>
<proteinExistence type="predicted"/>
<dbReference type="NCBIfam" id="TIGR02532">
    <property type="entry name" value="IV_pilin_GFxxxE"/>
    <property type="match status" value="1"/>
</dbReference>
<evidence type="ECO:0000313" key="2">
    <source>
        <dbReference type="EMBL" id="AOE50090.1"/>
    </source>
</evidence>
<organism evidence="2 3">
    <name type="scientific">Kangiella sediminilitoris</name>
    <dbReference type="NCBI Taxonomy" id="1144748"/>
    <lineage>
        <taxon>Bacteria</taxon>
        <taxon>Pseudomonadati</taxon>
        <taxon>Pseudomonadota</taxon>
        <taxon>Gammaproteobacteria</taxon>
        <taxon>Kangiellales</taxon>
        <taxon>Kangiellaceae</taxon>
        <taxon>Kangiella</taxon>
    </lineage>
</organism>
<name>A0A1B3BBB5_9GAMM</name>
<reference evidence="3" key="1">
    <citation type="submission" date="2015-08" db="EMBL/GenBank/DDBJ databases">
        <authorList>
            <person name="Kim K.M."/>
        </authorList>
    </citation>
    <scope>NUCLEOTIDE SEQUENCE [LARGE SCALE GENOMIC DNA]</scope>
    <source>
        <strain evidence="3">KCTC 23892</strain>
    </source>
</reference>
<keyword evidence="1" id="KW-0472">Membrane</keyword>
<dbReference type="STRING" id="1144748.KS2013_1378"/>